<dbReference type="PANTHER" id="PTHR12784:SF18">
    <property type="entry name" value="NEURON NAVIGATOR 3"/>
    <property type="match status" value="1"/>
</dbReference>
<feature type="compositionally biased region" description="Polar residues" evidence="4">
    <location>
        <begin position="201"/>
        <end position="222"/>
    </location>
</feature>
<evidence type="ECO:0000256" key="2">
    <source>
        <dbReference type="ARBA" id="ARBA00023054"/>
    </source>
</evidence>
<feature type="compositionally biased region" description="Low complexity" evidence="4">
    <location>
        <begin position="370"/>
        <end position="382"/>
    </location>
</feature>
<accession>A0ABM4MVD0</accession>
<dbReference type="Proteomes" id="UP001652662">
    <property type="component" value="Chromosome 29"/>
</dbReference>
<name>A0ABM4MVD0_EQUPR</name>
<feature type="compositionally biased region" description="Low complexity" evidence="4">
    <location>
        <begin position="464"/>
        <end position="478"/>
    </location>
</feature>
<feature type="compositionally biased region" description="Polar residues" evidence="4">
    <location>
        <begin position="1212"/>
        <end position="1224"/>
    </location>
</feature>
<keyword evidence="6" id="KW-1185">Reference proteome</keyword>
<dbReference type="Pfam" id="PF25408">
    <property type="entry name" value="AAA_lid_NAV1"/>
    <property type="match status" value="1"/>
</dbReference>
<evidence type="ECO:0000256" key="1">
    <source>
        <dbReference type="ARBA" id="ARBA00006255"/>
    </source>
</evidence>
<evidence type="ECO:0000256" key="3">
    <source>
        <dbReference type="SAM" id="Coils"/>
    </source>
</evidence>
<dbReference type="SUPFAM" id="SSF47576">
    <property type="entry name" value="Calponin-homology domain, CH-domain"/>
    <property type="match status" value="1"/>
</dbReference>
<reference evidence="7" key="1">
    <citation type="submission" date="2025-08" db="UniProtKB">
        <authorList>
            <consortium name="RefSeq"/>
        </authorList>
    </citation>
    <scope>IDENTIFICATION</scope>
    <source>
        <tissue evidence="7">Blood</tissue>
    </source>
</reference>
<feature type="compositionally biased region" description="Low complexity" evidence="4">
    <location>
        <begin position="1100"/>
        <end position="1113"/>
    </location>
</feature>
<feature type="compositionally biased region" description="Polar residues" evidence="4">
    <location>
        <begin position="240"/>
        <end position="254"/>
    </location>
</feature>
<feature type="compositionally biased region" description="Polar residues" evidence="4">
    <location>
        <begin position="1130"/>
        <end position="1139"/>
    </location>
</feature>
<dbReference type="RefSeq" id="XP_070456648.1">
    <property type="nucleotide sequence ID" value="XM_070600547.1"/>
</dbReference>
<sequence>MDLSSEMNRHGKNPVSHKLEDQKKIYTDWANHYLAKSGHKRLIKDLQQDIADGVLLAEIIQIIANEKVEDINGCPRSQSQMIENVDVCLSFLAARGVNVQGLSAEEIRNGNLKAILGLFFSLSRYKQQQHHQQQYYQSLVELQQRVTHASPQADASQAKTQQDMQSSLAARYATQSNHSGIATSQKKPTRLPGPSRVPAAGSSSKVQGASNLNRRSQSFNSIDKNKPPNYANGNEKDSSKGPQPSSGANGNMQPPGTAAQPPASAIPSPSASKPWRSKSMNVKHSATSTMLTVKQSSPVTSPTPSADRLKPPVSEGVKTAPSGQKSMLEKFKLVNARTALRPPQSPSSGLGDAGKDDDAFSESGEMEGFNSGLNSGGSTNSSPKVSPKLAPPKAGSKNLSNKKSLLQPKEKEEKNRDKTKVCTEKPVKDEKDQLTEMAPKKTSKIASLIPKGSKTTAAKKESLIPSSSGIPKPGSKVPTAKQTISPGNAASKESEKFRTTKGSTSQSLPKPMTAEKASTSHCPAPLEGRDASQASPAGSCAVPVAQGLGQGAGNGAVQLPQQQQHSHPNTATVAPFIYRAHSENEGTSLPSADSCTSPTKMDLSYSKTAKQCLEEISGEDPETRRMRTVKNIADLRQNLEETMSSLRGTQISHSTLETTFDSTVTTEVNGRTIPNLTGRPTPMTWRLGQACPRLQAGDAPSLGAGYPRSGTSRFIHTDPSRFMYTTPLRRAAVSRLGNMSQIDMSEKASSDLDMSAEVDVGGYMSDGDILGKSLRTDDINSGYMTDGGLNLYTRSLNRIPDTASSRDAIQRGVHDVTVDADSWDDSSSVSSGLSDTLDNISTDDLNTTSSVSSYSNITVPSRKSTQLKTDSEKRSATDETWDSTEELKKTEEDFDSQGDGGGKWKGVSSGLPDDPEQAGQKAALSVSQTGSWRRGASAHGGAPSGRKAGPGALKTPGKTDDAKASEKGKTPLKGSSLQRSPSDAGKSSGDEGKKPPSGIGRSTATSSFGFKKPSGVGSSTMITSSGATIASGSATLGKIPKSAAIGGKSNAGRKTSLDGSQNQDDVGLHVSSKTSLQYRSLPRPSKSSTSGIPGRGGHRSSTSSIDSNVSSKSAGATTSKLREPTKIGSGRSSPVTVNQTDKEKEKVAVSDSESVSLSGSPKSSPTSASACGTQGLRQPGSKYPDIASPTFRRYTPSSRQANQEEGKEWLRSHSTGGLQDTGNQSPLVSPSAMSSSTTGKYHFSNLVSPTNLSQFNLPGPSMMRSNSIPAQDSSFDLYDDSQLCGSATSLEERPRAISHSGSFRDSMEEVHGSSLSLVSSTSSLYSTAEEKAHSEQIHKLRRELVASQEKVATLTSQLSANAHLVAAFEKSLGNMTGRLQSLTMTAEQKESELIELRETIEMLKAQNSAAQAAIQGALNGPDHPPKDLRIRRQHSSESVSSINSATSHSSIGSGNDADSKKKKKKNWLRSSFKQAFGKKKSTKPPSSHSDIEELTDSSLPASPKLPHNAGACGSASMKPSQSASAICECTEAEAEIILQLKSELREKELKLTDIRLEALSSAHHLDQIREAMNRMQNEIEILKAENDRLKAETGNTAKPARPPSESSSSTSSSSSRQSLGLSLNNLNITESVTSDILLDDAGDATGHKDGRSVKIIVSISKGYGRAKDQKSQAYLIGSIGVSGKTKWDVLDGVIRRLFKEYVFRIDTSSSLGLSSDCIASYCIGDLIRSHSLEVPELLPCGYLVGDNNIITVNLKGVEENSLDSFVFDTLIPKPITQRYFNLLMEHHRIILSGPSGTGKTYLANKLAEYVITKSGRKKTEDAIATFNVDHKSSKELQQYLANLAEQCSADNNGVELPVVIILDNLHHVGSLSDIFNGFLNCKYNKCPYIIGTMNQGVSSSPNLELHHNFRWVLCANHTEPVKGFLGRYLRRKLIEIEIERNIRNNDLVKIIDWIPKTWHHLNSFLETHSSSDVTIGPRLFLPCPMDVEGSRVWFMDLWNYSLVPYILEAVREGLQMYGKRAPWEDPSKWVLDTYPWSSASLPQEGPALLQLRPEDVGYEGCISTKEATTSKHIPQTDTEGDPLMNMLMKLQEAANYSGTQSCDSDSTSHHEDILESSLESTL</sequence>
<feature type="compositionally biased region" description="Low complexity" evidence="4">
    <location>
        <begin position="1438"/>
        <end position="1455"/>
    </location>
</feature>
<dbReference type="InterPro" id="IPR039041">
    <property type="entry name" value="Nav/unc-53"/>
</dbReference>
<feature type="compositionally biased region" description="Polar residues" evidence="4">
    <location>
        <begin position="839"/>
        <end position="868"/>
    </location>
</feature>
<dbReference type="InterPro" id="IPR057126">
    <property type="entry name" value="NAV1-like_ubiquitin-like"/>
</dbReference>
<dbReference type="Pfam" id="PF23092">
    <property type="entry name" value="Ubiquitin_6"/>
    <property type="match status" value="1"/>
</dbReference>
<feature type="coiled-coil region" evidence="3">
    <location>
        <begin position="1330"/>
        <end position="1413"/>
    </location>
</feature>
<dbReference type="Gene3D" id="1.10.418.10">
    <property type="entry name" value="Calponin-like domain"/>
    <property type="match status" value="1"/>
</dbReference>
<evidence type="ECO:0000313" key="6">
    <source>
        <dbReference type="Proteomes" id="UP001652662"/>
    </source>
</evidence>
<proteinExistence type="inferred from homology"/>
<dbReference type="InterPro" id="IPR003959">
    <property type="entry name" value="ATPase_AAA_core"/>
</dbReference>
<feature type="compositionally biased region" description="Polar residues" evidence="4">
    <location>
        <begin position="278"/>
        <end position="304"/>
    </location>
</feature>
<comment type="similarity">
    <text evidence="1">Belongs to the Nav/unc-53 family.</text>
</comment>
<feature type="compositionally biased region" description="Basic and acidic residues" evidence="4">
    <location>
        <begin position="408"/>
        <end position="434"/>
    </location>
</feature>
<feature type="region of interest" description="Disordered" evidence="4">
    <location>
        <begin position="2097"/>
        <end position="2122"/>
    </location>
</feature>
<feature type="compositionally biased region" description="Low complexity" evidence="4">
    <location>
        <begin position="258"/>
        <end position="274"/>
    </location>
</feature>
<feature type="region of interest" description="Disordered" evidence="4">
    <location>
        <begin position="1592"/>
        <end position="1618"/>
    </location>
</feature>
<feature type="region of interest" description="Disordered" evidence="4">
    <location>
        <begin position="1416"/>
        <end position="1517"/>
    </location>
</feature>
<dbReference type="PROSITE" id="PS50021">
    <property type="entry name" value="CH"/>
    <property type="match status" value="1"/>
</dbReference>
<dbReference type="InterPro" id="IPR003593">
    <property type="entry name" value="AAA+_ATPase"/>
</dbReference>
<feature type="domain" description="Calponin-homology (CH)" evidence="5">
    <location>
        <begin position="20"/>
        <end position="127"/>
    </location>
</feature>
<evidence type="ECO:0000313" key="7">
    <source>
        <dbReference type="RefSeq" id="XP_070456648.1"/>
    </source>
</evidence>
<dbReference type="SMART" id="SM00033">
    <property type="entry name" value="CH"/>
    <property type="match status" value="1"/>
</dbReference>
<gene>
    <name evidence="7" type="primary">NAV3</name>
</gene>
<feature type="compositionally biased region" description="Polar residues" evidence="4">
    <location>
        <begin position="148"/>
        <end position="186"/>
    </location>
</feature>
<protein>
    <submittedName>
        <fullName evidence="7">Neuron navigator 3 isoform X19</fullName>
    </submittedName>
</protein>
<dbReference type="Pfam" id="PF00307">
    <property type="entry name" value="CH"/>
    <property type="match status" value="1"/>
</dbReference>
<dbReference type="InterPro" id="IPR057568">
    <property type="entry name" value="CortBP2_NAV1-like_AAA_lid"/>
</dbReference>
<feature type="compositionally biased region" description="Basic and acidic residues" evidence="4">
    <location>
        <begin position="957"/>
        <end position="969"/>
    </location>
</feature>
<feature type="compositionally biased region" description="Low complexity" evidence="4">
    <location>
        <begin position="825"/>
        <end position="838"/>
    </location>
</feature>
<dbReference type="GeneID" id="103551804"/>
<feature type="compositionally biased region" description="Low complexity" evidence="4">
    <location>
        <begin position="1149"/>
        <end position="1169"/>
    </location>
</feature>
<feature type="coiled-coil region" evidence="3">
    <location>
        <begin position="1537"/>
        <end position="1592"/>
    </location>
</feature>
<dbReference type="CDD" id="cd21286">
    <property type="entry name" value="CH_NAV3"/>
    <property type="match status" value="1"/>
</dbReference>
<dbReference type="SUPFAM" id="SSF52540">
    <property type="entry name" value="P-loop containing nucleoside triphosphate hydrolases"/>
    <property type="match status" value="2"/>
</dbReference>
<feature type="region of interest" description="Disordered" evidence="4">
    <location>
        <begin position="820"/>
        <end position="1238"/>
    </location>
</feature>
<dbReference type="PANTHER" id="PTHR12784">
    <property type="entry name" value="STEERIN"/>
    <property type="match status" value="1"/>
</dbReference>
<dbReference type="InterPro" id="IPR001715">
    <property type="entry name" value="CH_dom"/>
</dbReference>
<dbReference type="SMART" id="SM00382">
    <property type="entry name" value="AAA"/>
    <property type="match status" value="1"/>
</dbReference>
<feature type="region of interest" description="Disordered" evidence="4">
    <location>
        <begin position="148"/>
        <end position="538"/>
    </location>
</feature>
<dbReference type="InterPro" id="IPR036872">
    <property type="entry name" value="CH_dom_sf"/>
</dbReference>
<evidence type="ECO:0000256" key="4">
    <source>
        <dbReference type="SAM" id="MobiDB-lite"/>
    </source>
</evidence>
<organism evidence="6 7">
    <name type="scientific">Equus przewalskii</name>
    <name type="common">Przewalski's horse</name>
    <name type="synonym">Equus caballus przewalskii</name>
    <dbReference type="NCBI Taxonomy" id="9798"/>
    <lineage>
        <taxon>Eukaryota</taxon>
        <taxon>Metazoa</taxon>
        <taxon>Chordata</taxon>
        <taxon>Craniata</taxon>
        <taxon>Vertebrata</taxon>
        <taxon>Euteleostomi</taxon>
        <taxon>Mammalia</taxon>
        <taxon>Eutheria</taxon>
        <taxon>Laurasiatheria</taxon>
        <taxon>Perissodactyla</taxon>
        <taxon>Equidae</taxon>
        <taxon>Equus</taxon>
    </lineage>
</organism>
<feature type="compositionally biased region" description="Low complexity" evidence="4">
    <location>
        <begin position="1604"/>
        <end position="1618"/>
    </location>
</feature>
<keyword evidence="2 3" id="KW-0175">Coiled coil</keyword>
<feature type="compositionally biased region" description="Low complexity" evidence="4">
    <location>
        <begin position="1022"/>
        <end position="1035"/>
    </location>
</feature>
<feature type="compositionally biased region" description="Low complexity" evidence="4">
    <location>
        <begin position="1225"/>
        <end position="1236"/>
    </location>
</feature>
<dbReference type="Gene3D" id="3.40.50.300">
    <property type="entry name" value="P-loop containing nucleotide triphosphate hydrolases"/>
    <property type="match status" value="1"/>
</dbReference>
<feature type="compositionally biased region" description="Basic and acidic residues" evidence="4">
    <location>
        <begin position="1202"/>
        <end position="1211"/>
    </location>
</feature>
<dbReference type="Pfam" id="PF00004">
    <property type="entry name" value="AAA"/>
    <property type="match status" value="1"/>
</dbReference>
<dbReference type="InterPro" id="IPR027417">
    <property type="entry name" value="P-loop_NTPase"/>
</dbReference>
<evidence type="ECO:0000259" key="5">
    <source>
        <dbReference type="PROSITE" id="PS50021"/>
    </source>
</evidence>